<evidence type="ECO:0000313" key="2">
    <source>
        <dbReference type="Proteomes" id="UP000005580"/>
    </source>
</evidence>
<dbReference type="Proteomes" id="UP000005580">
    <property type="component" value="Unassembled WGS sequence"/>
</dbReference>
<reference evidence="1" key="1">
    <citation type="submission" date="2011-01" db="EMBL/GenBank/DDBJ databases">
        <authorList>
            <person name="Muzny D."/>
            <person name="Qin X."/>
            <person name="Buhay C."/>
            <person name="Dugan-Rocha S."/>
            <person name="Ding Y."/>
            <person name="Chen G."/>
            <person name="Hawes A."/>
            <person name="Holder M."/>
            <person name="Jhangiani S."/>
            <person name="Johnson A."/>
            <person name="Khan Z."/>
            <person name="Li Z."/>
            <person name="Liu W."/>
            <person name="Liu X."/>
            <person name="Perez L."/>
            <person name="Shen H."/>
            <person name="Wang Q."/>
            <person name="Watt J."/>
            <person name="Xi L."/>
            <person name="Xin Y."/>
            <person name="Zhou J."/>
            <person name="Deng J."/>
            <person name="Jiang H."/>
            <person name="Liu Y."/>
            <person name="Qu J."/>
            <person name="Song X.-Z."/>
            <person name="Zhang L."/>
            <person name="Villasana D."/>
            <person name="Johnson A."/>
            <person name="Liu J."/>
            <person name="Liyanage D."/>
            <person name="Lorensuhewa L."/>
            <person name="Robinson T."/>
            <person name="Song A."/>
            <person name="Song B.-B."/>
            <person name="Dinh H."/>
            <person name="Thornton R."/>
            <person name="Coyle M."/>
            <person name="Francisco L."/>
            <person name="Jackson L."/>
            <person name="Javaid M."/>
            <person name="Korchina V."/>
            <person name="Kovar C."/>
            <person name="Mata R."/>
            <person name="Mathew T."/>
            <person name="Ngo R."/>
            <person name="Nguyen L."/>
            <person name="Nguyen N."/>
            <person name="Okwuonu G."/>
            <person name="Ongeri F."/>
            <person name="Pham C."/>
            <person name="Simmons D."/>
            <person name="Wilczek-Boney K."/>
            <person name="Hale W."/>
            <person name="Jakkamsetti A."/>
            <person name="Pham P."/>
            <person name="Ruth R."/>
            <person name="San Lucas F."/>
            <person name="Warren J."/>
            <person name="Zhang J."/>
            <person name="Zhao Z."/>
            <person name="Zhou C."/>
            <person name="Zhu D."/>
            <person name="Lee S."/>
            <person name="Bess C."/>
            <person name="Blankenburg K."/>
            <person name="Forbes L."/>
            <person name="Fu Q."/>
            <person name="Gubbala S."/>
            <person name="Hirani K."/>
            <person name="Jayaseelan J.C."/>
            <person name="Lara F."/>
            <person name="Munidasa M."/>
            <person name="Palculict T."/>
            <person name="Patil S."/>
            <person name="Pu L.-L."/>
            <person name="Saada N."/>
            <person name="Tang L."/>
            <person name="Weissenberger G."/>
            <person name="Zhu Y."/>
            <person name="Hemphill L."/>
            <person name="Shang Y."/>
            <person name="Youmans B."/>
            <person name="Ayvaz T."/>
            <person name="Ross M."/>
            <person name="Santibanez J."/>
            <person name="Aqrawi P."/>
            <person name="Gross S."/>
            <person name="Joshi V."/>
            <person name="Fowler G."/>
            <person name="Nazareth L."/>
            <person name="Reid J."/>
            <person name="Worley K."/>
            <person name="Petrosino J."/>
            <person name="Highlander S."/>
            <person name="Gibbs R."/>
        </authorList>
    </citation>
    <scope>NUCLEOTIDE SEQUENCE [LARGE SCALE GENOMIC DNA]</scope>
    <source>
        <strain evidence="1">ATCC 33269</strain>
    </source>
</reference>
<dbReference type="EMBL" id="AEPE02000006">
    <property type="protein sequence ID" value="EFZ36205.1"/>
    <property type="molecule type" value="Genomic_DNA"/>
</dbReference>
<comment type="caution">
    <text evidence="1">The sequence shown here is derived from an EMBL/GenBank/DDBJ whole genome shotgun (WGS) entry which is preliminary data.</text>
</comment>
<protein>
    <submittedName>
        <fullName evidence="1">Uncharacterized protein</fullName>
    </submittedName>
</protein>
<name>E7RSK4_9BACT</name>
<sequence>MAMKYVLKRALNHEGFIREDTKRALANITKKEYSEKLVANNLRMASMLQQELIL</sequence>
<evidence type="ECO:0000313" key="1">
    <source>
        <dbReference type="EMBL" id="EFZ36205.1"/>
    </source>
</evidence>
<dbReference type="AlphaFoldDB" id="E7RSK4"/>
<dbReference type="HOGENOM" id="CLU_3046635_0_0_10"/>
<keyword evidence="2" id="KW-1185">Reference proteome</keyword>
<organism evidence="1 2">
    <name type="scientific">Hoylesella oralis ATCC 33269</name>
    <dbReference type="NCBI Taxonomy" id="873533"/>
    <lineage>
        <taxon>Bacteria</taxon>
        <taxon>Pseudomonadati</taxon>
        <taxon>Bacteroidota</taxon>
        <taxon>Bacteroidia</taxon>
        <taxon>Bacteroidales</taxon>
        <taxon>Prevotellaceae</taxon>
        <taxon>Hoylesella</taxon>
    </lineage>
</organism>
<gene>
    <name evidence="1" type="ORF">HMPREF0663_12272</name>
</gene>
<proteinExistence type="predicted"/>
<accession>E7RSK4</accession>